<keyword evidence="10" id="KW-1185">Reference proteome</keyword>
<reference evidence="10" key="1">
    <citation type="submission" date="2018-06" db="EMBL/GenBank/DDBJ databases">
        <authorList>
            <person name="Feng T."/>
            <person name="Jeon C.O."/>
        </authorList>
    </citation>
    <scope>NUCLEOTIDE SEQUENCE [LARGE SCALE GENOMIC DNA]</scope>
    <source>
        <strain evidence="10">S23</strain>
    </source>
</reference>
<dbReference type="Gene3D" id="1.10.540.10">
    <property type="entry name" value="Acyl-CoA dehydrogenase/oxidase, N-terminal domain"/>
    <property type="match status" value="1"/>
</dbReference>
<dbReference type="Pfam" id="PF02771">
    <property type="entry name" value="Acyl-CoA_dh_N"/>
    <property type="match status" value="1"/>
</dbReference>
<evidence type="ECO:0000256" key="1">
    <source>
        <dbReference type="ARBA" id="ARBA00001974"/>
    </source>
</evidence>
<dbReference type="InterPro" id="IPR009075">
    <property type="entry name" value="AcylCo_DH/oxidase_C"/>
</dbReference>
<keyword evidence="3" id="KW-0285">Flavoprotein</keyword>
<keyword evidence="5" id="KW-0560">Oxidoreductase</keyword>
<dbReference type="Pfam" id="PF00441">
    <property type="entry name" value="Acyl-CoA_dh_1"/>
    <property type="match status" value="1"/>
</dbReference>
<proteinExistence type="inferred from homology"/>
<dbReference type="CDD" id="cd01152">
    <property type="entry name" value="ACAD_fadE6_17_26"/>
    <property type="match status" value="1"/>
</dbReference>
<dbReference type="AlphaFoldDB" id="A0A370NTD6"/>
<gene>
    <name evidence="9" type="ORF">DN412_17900</name>
</gene>
<sequence>MNFQPDPMLDSFRQEVRQFLDQNLPVDLPRRKDGMRSSRADLVRWQRILDANGWGAPYWPKEHGGTGWSVAQRLVFDEECAAAGTPSLDAFAHKLVGPVINHFATAEQKAGHLAHIFSGGRLWCQGFSEPGSGSDLASLRTRAERDGDHYVVNGQKIWTSYAHQADWIFLLVRTDTQAKKQAGISFLLVDMRTPGITVRPIVSIDGCHHLNETFFDNVRVPAGNLVGTEGEGWKLTKFLLNNEHATTADLPTLRRFLTQLYALAGSARAGGMTLAERHEFLLRMARYEAELKAITVMVQRVAAMEEDHSPAAHAMGSMLKIRGTELQQRLSEFLVESLGDHGAVAYPAPHAEPARAGVPLPMQDVAQGVATEMFFRRATTIYGGTSEVQRSIIAKSLFQL</sequence>
<evidence type="ECO:0000259" key="7">
    <source>
        <dbReference type="Pfam" id="PF02770"/>
    </source>
</evidence>
<comment type="caution">
    <text evidence="9">The sequence shown here is derived from an EMBL/GenBank/DDBJ whole genome shotgun (WGS) entry which is preliminary data.</text>
</comment>
<dbReference type="SUPFAM" id="SSF56645">
    <property type="entry name" value="Acyl-CoA dehydrogenase NM domain-like"/>
    <property type="match status" value="1"/>
</dbReference>
<dbReference type="RefSeq" id="WP_115212832.1">
    <property type="nucleotide sequence ID" value="NZ_QKWJ01000021.1"/>
</dbReference>
<organism evidence="9 10">
    <name type="scientific">Cupriavidus lacunae</name>
    <dbReference type="NCBI Taxonomy" id="2666307"/>
    <lineage>
        <taxon>Bacteria</taxon>
        <taxon>Pseudomonadati</taxon>
        <taxon>Pseudomonadota</taxon>
        <taxon>Betaproteobacteria</taxon>
        <taxon>Burkholderiales</taxon>
        <taxon>Burkholderiaceae</taxon>
        <taxon>Cupriavidus</taxon>
    </lineage>
</organism>
<dbReference type="InterPro" id="IPR036250">
    <property type="entry name" value="AcylCo_DH-like_C"/>
</dbReference>
<dbReference type="Gene3D" id="2.40.110.10">
    <property type="entry name" value="Butyryl-CoA Dehydrogenase, subunit A, domain 2"/>
    <property type="match status" value="1"/>
</dbReference>
<dbReference type="InterPro" id="IPR052161">
    <property type="entry name" value="Mycobact_Acyl-CoA_DH"/>
</dbReference>
<dbReference type="InterPro" id="IPR046373">
    <property type="entry name" value="Acyl-CoA_Oxase/DH_mid-dom_sf"/>
</dbReference>
<evidence type="ECO:0000256" key="4">
    <source>
        <dbReference type="ARBA" id="ARBA00022827"/>
    </source>
</evidence>
<dbReference type="SUPFAM" id="SSF47203">
    <property type="entry name" value="Acyl-CoA dehydrogenase C-terminal domain-like"/>
    <property type="match status" value="1"/>
</dbReference>
<dbReference type="InterPro" id="IPR037069">
    <property type="entry name" value="AcylCoA_DH/ox_N_sf"/>
</dbReference>
<dbReference type="EMBL" id="QKWJ01000021">
    <property type="protein sequence ID" value="RDK08862.1"/>
    <property type="molecule type" value="Genomic_DNA"/>
</dbReference>
<evidence type="ECO:0000313" key="10">
    <source>
        <dbReference type="Proteomes" id="UP000255165"/>
    </source>
</evidence>
<feature type="domain" description="Acyl-CoA dehydrogenase/oxidase C-terminal" evidence="6">
    <location>
        <begin position="230"/>
        <end position="397"/>
    </location>
</feature>
<dbReference type="GO" id="GO:0016627">
    <property type="term" value="F:oxidoreductase activity, acting on the CH-CH group of donors"/>
    <property type="evidence" value="ECO:0007669"/>
    <property type="project" value="InterPro"/>
</dbReference>
<dbReference type="Gene3D" id="1.20.140.10">
    <property type="entry name" value="Butyryl-CoA Dehydrogenase, subunit A, domain 3"/>
    <property type="match status" value="1"/>
</dbReference>
<accession>A0A370NTD6</accession>
<dbReference type="PANTHER" id="PTHR43292:SF3">
    <property type="entry name" value="ACYL-COA DEHYDROGENASE FADE29"/>
    <property type="match status" value="1"/>
</dbReference>
<evidence type="ECO:0000256" key="5">
    <source>
        <dbReference type="ARBA" id="ARBA00023002"/>
    </source>
</evidence>
<name>A0A370NTD6_9BURK</name>
<evidence type="ECO:0000256" key="2">
    <source>
        <dbReference type="ARBA" id="ARBA00009347"/>
    </source>
</evidence>
<dbReference type="Pfam" id="PF02770">
    <property type="entry name" value="Acyl-CoA_dh_M"/>
    <property type="match status" value="1"/>
</dbReference>
<keyword evidence="4" id="KW-0274">FAD</keyword>
<dbReference type="InterPro" id="IPR013786">
    <property type="entry name" value="AcylCoA_DH/ox_N"/>
</dbReference>
<dbReference type="GO" id="GO:0005886">
    <property type="term" value="C:plasma membrane"/>
    <property type="evidence" value="ECO:0007669"/>
    <property type="project" value="TreeGrafter"/>
</dbReference>
<comment type="similarity">
    <text evidence="2">Belongs to the acyl-CoA dehydrogenase family.</text>
</comment>
<evidence type="ECO:0000259" key="8">
    <source>
        <dbReference type="Pfam" id="PF02771"/>
    </source>
</evidence>
<feature type="domain" description="Acyl-CoA dehydrogenase/oxidase N-terminal" evidence="8">
    <location>
        <begin position="11"/>
        <end position="119"/>
    </location>
</feature>
<feature type="domain" description="Acyl-CoA oxidase/dehydrogenase middle" evidence="7">
    <location>
        <begin position="124"/>
        <end position="218"/>
    </location>
</feature>
<evidence type="ECO:0000313" key="9">
    <source>
        <dbReference type="EMBL" id="RDK08862.1"/>
    </source>
</evidence>
<dbReference type="Proteomes" id="UP000255165">
    <property type="component" value="Unassembled WGS sequence"/>
</dbReference>
<dbReference type="GO" id="GO:0050660">
    <property type="term" value="F:flavin adenine dinucleotide binding"/>
    <property type="evidence" value="ECO:0007669"/>
    <property type="project" value="InterPro"/>
</dbReference>
<evidence type="ECO:0000256" key="3">
    <source>
        <dbReference type="ARBA" id="ARBA00022630"/>
    </source>
</evidence>
<dbReference type="InterPro" id="IPR009100">
    <property type="entry name" value="AcylCoA_DH/oxidase_NM_dom_sf"/>
</dbReference>
<protein>
    <submittedName>
        <fullName evidence="9">Acyl-CoA dehydrogenase</fullName>
    </submittedName>
</protein>
<comment type="cofactor">
    <cofactor evidence="1">
        <name>FAD</name>
        <dbReference type="ChEBI" id="CHEBI:57692"/>
    </cofactor>
</comment>
<evidence type="ECO:0000259" key="6">
    <source>
        <dbReference type="Pfam" id="PF00441"/>
    </source>
</evidence>
<dbReference type="PANTHER" id="PTHR43292">
    <property type="entry name" value="ACYL-COA DEHYDROGENASE"/>
    <property type="match status" value="1"/>
</dbReference>
<dbReference type="InterPro" id="IPR006091">
    <property type="entry name" value="Acyl-CoA_Oxase/DH_mid-dom"/>
</dbReference>
<dbReference type="FunFam" id="2.40.110.10:FF:000011">
    <property type="entry name" value="Acyl-CoA dehydrogenase FadE34"/>
    <property type="match status" value="1"/>
</dbReference>